<keyword evidence="3" id="KW-1185">Reference proteome</keyword>
<dbReference type="EMBL" id="BOMV01000101">
    <property type="protein sequence ID" value="GIF01347.1"/>
    <property type="molecule type" value="Genomic_DNA"/>
</dbReference>
<protein>
    <submittedName>
        <fullName evidence="2">Uncharacterized protein</fullName>
    </submittedName>
</protein>
<evidence type="ECO:0000313" key="2">
    <source>
        <dbReference type="EMBL" id="GIF01347.1"/>
    </source>
</evidence>
<feature type="region of interest" description="Disordered" evidence="1">
    <location>
        <begin position="1"/>
        <end position="49"/>
    </location>
</feature>
<accession>A0A919MVE9</accession>
<dbReference type="Proteomes" id="UP000636960">
    <property type="component" value="Unassembled WGS sequence"/>
</dbReference>
<gene>
    <name evidence="2" type="ORF">Ari01nite_88110</name>
</gene>
<reference evidence="2" key="1">
    <citation type="submission" date="2021-01" db="EMBL/GenBank/DDBJ databases">
        <title>Whole genome shotgun sequence of Actinoplanes rishiriensis NBRC 108556.</title>
        <authorList>
            <person name="Komaki H."/>
            <person name="Tamura T."/>
        </authorList>
    </citation>
    <scope>NUCLEOTIDE SEQUENCE</scope>
    <source>
        <strain evidence="2">NBRC 108556</strain>
    </source>
</reference>
<dbReference type="AlphaFoldDB" id="A0A919MVE9"/>
<comment type="caution">
    <text evidence="2">The sequence shown here is derived from an EMBL/GenBank/DDBJ whole genome shotgun (WGS) entry which is preliminary data.</text>
</comment>
<evidence type="ECO:0000313" key="3">
    <source>
        <dbReference type="Proteomes" id="UP000636960"/>
    </source>
</evidence>
<evidence type="ECO:0000256" key="1">
    <source>
        <dbReference type="SAM" id="MobiDB-lite"/>
    </source>
</evidence>
<proteinExistence type="predicted"/>
<sequence length="82" mass="8820">MPAVENDQSHSLEASFSELSEFSDPAASSDAGEGNGAAPERLTRPVALGRHRICPDLPLSWRVRAVAQKVPIQTPRSPKRDG</sequence>
<name>A0A919MVE9_9ACTN</name>
<organism evidence="2 3">
    <name type="scientific">Paractinoplanes rishiriensis</name>
    <dbReference type="NCBI Taxonomy" id="1050105"/>
    <lineage>
        <taxon>Bacteria</taxon>
        <taxon>Bacillati</taxon>
        <taxon>Actinomycetota</taxon>
        <taxon>Actinomycetes</taxon>
        <taxon>Micromonosporales</taxon>
        <taxon>Micromonosporaceae</taxon>
        <taxon>Paractinoplanes</taxon>
    </lineage>
</organism>
<feature type="compositionally biased region" description="Low complexity" evidence="1">
    <location>
        <begin position="9"/>
        <end position="23"/>
    </location>
</feature>